<evidence type="ECO:0000313" key="3">
    <source>
        <dbReference type="EMBL" id="KAK9765869.1"/>
    </source>
</evidence>
<name>A0ABR2WWG0_9FUNG</name>
<organism evidence="3 4">
    <name type="scientific">Basidiobolus ranarum</name>
    <dbReference type="NCBI Taxonomy" id="34480"/>
    <lineage>
        <taxon>Eukaryota</taxon>
        <taxon>Fungi</taxon>
        <taxon>Fungi incertae sedis</taxon>
        <taxon>Zoopagomycota</taxon>
        <taxon>Entomophthoromycotina</taxon>
        <taxon>Basidiobolomycetes</taxon>
        <taxon>Basidiobolales</taxon>
        <taxon>Basidiobolaceae</taxon>
        <taxon>Basidiobolus</taxon>
    </lineage>
</organism>
<evidence type="ECO:0000256" key="1">
    <source>
        <dbReference type="SAM" id="MobiDB-lite"/>
    </source>
</evidence>
<proteinExistence type="predicted"/>
<gene>
    <name evidence="3" type="ORF">K7432_005453</name>
</gene>
<accession>A0ABR2WWG0</accession>
<protein>
    <submittedName>
        <fullName evidence="3">Uncharacterized protein</fullName>
    </submittedName>
</protein>
<evidence type="ECO:0000313" key="4">
    <source>
        <dbReference type="Proteomes" id="UP001479436"/>
    </source>
</evidence>
<keyword evidence="4" id="KW-1185">Reference proteome</keyword>
<feature type="signal peptide" evidence="2">
    <location>
        <begin position="1"/>
        <end position="24"/>
    </location>
</feature>
<evidence type="ECO:0000256" key="2">
    <source>
        <dbReference type="SAM" id="SignalP"/>
    </source>
</evidence>
<dbReference type="Proteomes" id="UP001479436">
    <property type="component" value="Unassembled WGS sequence"/>
</dbReference>
<feature type="chain" id="PRO_5047049297" evidence="2">
    <location>
        <begin position="25"/>
        <end position="187"/>
    </location>
</feature>
<reference evidence="3 4" key="1">
    <citation type="submission" date="2023-04" db="EMBL/GenBank/DDBJ databases">
        <title>Genome of Basidiobolus ranarum AG-B5.</title>
        <authorList>
            <person name="Stajich J.E."/>
            <person name="Carter-House D."/>
            <person name="Gryganskyi A."/>
        </authorList>
    </citation>
    <scope>NUCLEOTIDE SEQUENCE [LARGE SCALE GENOMIC DNA]</scope>
    <source>
        <strain evidence="3 4">AG-B5</strain>
    </source>
</reference>
<keyword evidence="2" id="KW-0732">Signal</keyword>
<dbReference type="EMBL" id="JASJQH010000216">
    <property type="protein sequence ID" value="KAK9765869.1"/>
    <property type="molecule type" value="Genomic_DNA"/>
</dbReference>
<sequence length="187" mass="19795">MIKMIGFVLTVQLLFIIHMATVQSVEVLDIIECRACFSALAPGCKEKMSSADTNSSNAAAAMRDCMCTKQYFNAFTACGACSAKSMNSNILPDQASLENLKISCAAIGTNIDQNLSTGAGTAGNGSIGASVNNGNSGQAQNGNGNSNSYDNNYGNSMNNRRSNSNIKLKSSFYSLIFPLCLLITYFC</sequence>
<comment type="caution">
    <text evidence="3">The sequence shown here is derived from an EMBL/GenBank/DDBJ whole genome shotgun (WGS) entry which is preliminary data.</text>
</comment>
<feature type="region of interest" description="Disordered" evidence="1">
    <location>
        <begin position="133"/>
        <end position="156"/>
    </location>
</feature>